<evidence type="ECO:0000313" key="1">
    <source>
        <dbReference type="EMBL" id="TDL21826.1"/>
    </source>
</evidence>
<accession>A0A4Y7Q3G8</accession>
<organism evidence="1 2">
    <name type="scientific">Rickenella mellea</name>
    <dbReference type="NCBI Taxonomy" id="50990"/>
    <lineage>
        <taxon>Eukaryota</taxon>
        <taxon>Fungi</taxon>
        <taxon>Dikarya</taxon>
        <taxon>Basidiomycota</taxon>
        <taxon>Agaricomycotina</taxon>
        <taxon>Agaricomycetes</taxon>
        <taxon>Hymenochaetales</taxon>
        <taxon>Rickenellaceae</taxon>
        <taxon>Rickenella</taxon>
    </lineage>
</organism>
<dbReference type="VEuPathDB" id="FungiDB:BD410DRAFT_898657"/>
<dbReference type="AlphaFoldDB" id="A0A4Y7Q3G8"/>
<protein>
    <submittedName>
        <fullName evidence="1">Uncharacterized protein</fullName>
    </submittedName>
</protein>
<dbReference type="SUPFAM" id="SSF52047">
    <property type="entry name" value="RNI-like"/>
    <property type="match status" value="1"/>
</dbReference>
<reference evidence="1 2" key="1">
    <citation type="submission" date="2018-06" db="EMBL/GenBank/DDBJ databases">
        <title>A transcriptomic atlas of mushroom development highlights an independent origin of complex multicellularity.</title>
        <authorList>
            <consortium name="DOE Joint Genome Institute"/>
            <person name="Krizsan K."/>
            <person name="Almasi E."/>
            <person name="Merenyi Z."/>
            <person name="Sahu N."/>
            <person name="Viragh M."/>
            <person name="Koszo T."/>
            <person name="Mondo S."/>
            <person name="Kiss B."/>
            <person name="Balint B."/>
            <person name="Kues U."/>
            <person name="Barry K."/>
            <person name="Hegedus J.C."/>
            <person name="Henrissat B."/>
            <person name="Johnson J."/>
            <person name="Lipzen A."/>
            <person name="Ohm R."/>
            <person name="Nagy I."/>
            <person name="Pangilinan J."/>
            <person name="Yan J."/>
            <person name="Xiong Y."/>
            <person name="Grigoriev I.V."/>
            <person name="Hibbett D.S."/>
            <person name="Nagy L.G."/>
        </authorList>
    </citation>
    <scope>NUCLEOTIDE SEQUENCE [LARGE SCALE GENOMIC DNA]</scope>
    <source>
        <strain evidence="1 2">SZMC22713</strain>
    </source>
</reference>
<gene>
    <name evidence="1" type="ORF">BD410DRAFT_898657</name>
</gene>
<dbReference type="OrthoDB" id="2269034at2759"/>
<sequence length="478" mass="53534">MIGDEDHSHCVDRMALDVIHERASPDPNVLEPPRRVQAGLPFDVLSQIFLSCLPDEGFPTLSAEEAPMVLGRVCSHWRDVALATHVLWAALNATSSFHFSAIWNPFDRRLALGIQEWIRRAGECALSYCLSFYSTTGQVIGVVDTILPHRRRWKHIEGHLPSDQWQDILSAIAEGTPLLEHLDISTDKGGTIAIQLSSTPLLQTLIVDPKNKVLGLDTCGKSLRSLTIRVADWNVCWVYLVHCPTLELLAVRSDIDDSTNDSLSTVVSDVGVLETRNLVDLSICLPSVGSLLDRLRSPALKTIKFESDDTDSKLLSFLERSRPPLEEFYVTARFSSNILLDCLRYTPALRSLGVHHRPKLTDADIKLLQLGPDSEKNICPGLQNIEFETCVEDAHMKPMEDMVLSRWKNRDVSHSMNSESASVQNCQWPRSLRSLQLGDCEFEEYSSFDSTYFESLPEIARCIEEGLEVLEVPPSDSD</sequence>
<dbReference type="Proteomes" id="UP000294933">
    <property type="component" value="Unassembled WGS sequence"/>
</dbReference>
<evidence type="ECO:0000313" key="2">
    <source>
        <dbReference type="Proteomes" id="UP000294933"/>
    </source>
</evidence>
<dbReference type="InterPro" id="IPR032675">
    <property type="entry name" value="LRR_dom_sf"/>
</dbReference>
<keyword evidence="2" id="KW-1185">Reference proteome</keyword>
<dbReference type="EMBL" id="ML170178">
    <property type="protein sequence ID" value="TDL21826.1"/>
    <property type="molecule type" value="Genomic_DNA"/>
</dbReference>
<dbReference type="Gene3D" id="3.80.10.10">
    <property type="entry name" value="Ribonuclease Inhibitor"/>
    <property type="match status" value="1"/>
</dbReference>
<name>A0A4Y7Q3G8_9AGAM</name>
<proteinExistence type="predicted"/>